<name>A0ABR9CPA0_9HYPH</name>
<dbReference type="PANTHER" id="PTHR11527">
    <property type="entry name" value="HEAT-SHOCK PROTEIN 20 FAMILY MEMBER"/>
    <property type="match status" value="1"/>
</dbReference>
<evidence type="ECO:0000256" key="2">
    <source>
        <dbReference type="RuleBase" id="RU003616"/>
    </source>
</evidence>
<evidence type="ECO:0000313" key="5">
    <source>
        <dbReference type="EMBL" id="MBD8892680.1"/>
    </source>
</evidence>
<dbReference type="Gene3D" id="2.60.40.790">
    <property type="match status" value="1"/>
</dbReference>
<reference evidence="6" key="1">
    <citation type="submission" date="2020-09" db="EMBL/GenBank/DDBJ databases">
        <title>The genome sequence of strain Labrenzia suaedae 4C16A.</title>
        <authorList>
            <person name="Liu Y."/>
        </authorList>
    </citation>
    <scope>NUCLEOTIDE SEQUENCE [LARGE SCALE GENOMIC DNA]</scope>
    <source>
        <strain evidence="6">4C16A</strain>
    </source>
</reference>
<gene>
    <name evidence="5" type="ORF">IG616_14135</name>
</gene>
<dbReference type="CDD" id="cd06464">
    <property type="entry name" value="ACD_sHsps-like"/>
    <property type="match status" value="1"/>
</dbReference>
<dbReference type="Proteomes" id="UP000632063">
    <property type="component" value="Unassembled WGS sequence"/>
</dbReference>
<dbReference type="RefSeq" id="WP_192148802.1">
    <property type="nucleotide sequence ID" value="NZ_JACYXI010000008.1"/>
</dbReference>
<protein>
    <submittedName>
        <fullName evidence="5">Hsp20/alpha crystallin family protein</fullName>
    </submittedName>
</protein>
<evidence type="ECO:0000256" key="1">
    <source>
        <dbReference type="PROSITE-ProRule" id="PRU00285"/>
    </source>
</evidence>
<organism evidence="5 6">
    <name type="scientific">Roseibium litorale</name>
    <dbReference type="NCBI Taxonomy" id="2803841"/>
    <lineage>
        <taxon>Bacteria</taxon>
        <taxon>Pseudomonadati</taxon>
        <taxon>Pseudomonadota</taxon>
        <taxon>Alphaproteobacteria</taxon>
        <taxon>Hyphomicrobiales</taxon>
        <taxon>Stappiaceae</taxon>
        <taxon>Roseibium</taxon>
    </lineage>
</organism>
<sequence length="178" mass="20498">MAEAATKLPVKTEEKTAPAPKTGWSPFENLHREIDRLFDNFHPFGWRRTARPSLFDMEFDWPRQDAWNFAPAMDLVEKEKGYEISAELPGMEEKDIEIKLSNGSLTIKGEKSEEKEEREKEYYLSERRYGSFHRSFALPAGIDTDKIDAKFAKGVLTVTLPKTKEARSQEKKIGIKAE</sequence>
<evidence type="ECO:0000259" key="4">
    <source>
        <dbReference type="PROSITE" id="PS01031"/>
    </source>
</evidence>
<comment type="caution">
    <text evidence="5">The sequence shown here is derived from an EMBL/GenBank/DDBJ whole genome shotgun (WGS) entry which is preliminary data.</text>
</comment>
<dbReference type="PROSITE" id="PS01031">
    <property type="entry name" value="SHSP"/>
    <property type="match status" value="1"/>
</dbReference>
<feature type="region of interest" description="Disordered" evidence="3">
    <location>
        <begin position="1"/>
        <end position="26"/>
    </location>
</feature>
<comment type="similarity">
    <text evidence="1 2">Belongs to the small heat shock protein (HSP20) family.</text>
</comment>
<dbReference type="InterPro" id="IPR002068">
    <property type="entry name" value="A-crystallin/Hsp20_dom"/>
</dbReference>
<dbReference type="EMBL" id="JACYXI010000008">
    <property type="protein sequence ID" value="MBD8892680.1"/>
    <property type="molecule type" value="Genomic_DNA"/>
</dbReference>
<proteinExistence type="inferred from homology"/>
<keyword evidence="6" id="KW-1185">Reference proteome</keyword>
<dbReference type="SUPFAM" id="SSF49764">
    <property type="entry name" value="HSP20-like chaperones"/>
    <property type="match status" value="1"/>
</dbReference>
<dbReference type="Pfam" id="PF00011">
    <property type="entry name" value="HSP20"/>
    <property type="match status" value="1"/>
</dbReference>
<feature type="domain" description="SHSP" evidence="4">
    <location>
        <begin position="64"/>
        <end position="178"/>
    </location>
</feature>
<evidence type="ECO:0000256" key="3">
    <source>
        <dbReference type="SAM" id="MobiDB-lite"/>
    </source>
</evidence>
<dbReference type="InterPro" id="IPR031107">
    <property type="entry name" value="Small_HSP"/>
</dbReference>
<reference evidence="5 6" key="2">
    <citation type="journal article" date="2021" name="Int. J. Syst. Evol. Microbiol.">
        <title>Roseibium litorale sp. nov., isolated from a tidal flat sediment and proposal for the reclassification of Labrenzia polysiphoniae as Roseibium polysiphoniae comb. nov.</title>
        <authorList>
            <person name="Liu Y."/>
            <person name="Pei T."/>
            <person name="Du J."/>
            <person name="Chao M."/>
            <person name="Deng M.R."/>
            <person name="Zhu H."/>
        </authorList>
    </citation>
    <scope>NUCLEOTIDE SEQUENCE [LARGE SCALE GENOMIC DNA]</scope>
    <source>
        <strain evidence="5 6">4C16A</strain>
    </source>
</reference>
<dbReference type="InterPro" id="IPR008978">
    <property type="entry name" value="HSP20-like_chaperone"/>
</dbReference>
<accession>A0ABR9CPA0</accession>
<evidence type="ECO:0000313" key="6">
    <source>
        <dbReference type="Proteomes" id="UP000632063"/>
    </source>
</evidence>